<proteinExistence type="predicted"/>
<keyword evidence="3" id="KW-1185">Reference proteome</keyword>
<organism evidence="2 3">
    <name type="scientific">[Torrubiella] hemipterigena</name>
    <dbReference type="NCBI Taxonomy" id="1531966"/>
    <lineage>
        <taxon>Eukaryota</taxon>
        <taxon>Fungi</taxon>
        <taxon>Dikarya</taxon>
        <taxon>Ascomycota</taxon>
        <taxon>Pezizomycotina</taxon>
        <taxon>Sordariomycetes</taxon>
        <taxon>Hypocreomycetidae</taxon>
        <taxon>Hypocreales</taxon>
        <taxon>Clavicipitaceae</taxon>
        <taxon>Clavicipitaceae incertae sedis</taxon>
        <taxon>'Torrubiella' clade</taxon>
    </lineage>
</organism>
<dbReference type="EMBL" id="CDHN01000005">
    <property type="protein sequence ID" value="CEJ92933.1"/>
    <property type="molecule type" value="Genomic_DNA"/>
</dbReference>
<gene>
    <name evidence="2" type="ORF">VHEMI08559</name>
</gene>
<feature type="region of interest" description="Disordered" evidence="1">
    <location>
        <begin position="20"/>
        <end position="84"/>
    </location>
</feature>
<dbReference type="HOGENOM" id="CLU_1210529_0_0_1"/>
<accession>A0A0A1TNN7</accession>
<evidence type="ECO:0000313" key="3">
    <source>
        <dbReference type="Proteomes" id="UP000039046"/>
    </source>
</evidence>
<sequence>MTQNSTTISQVPWRGIQVHIPIRGGRPHYQTRETTESNLHSDAPSKQHHVAGYPSTPNSRKRKQEDPERGIRSKRSIRAVNPQEIDEVDDFSEPLTPPPSERKMAQVRIRDLETLGGGLRDYELEEQIPTFTQDQQDTRAILYPSDQRTSILAAGTTNSELMGAWEKCMHCSIDNLDGTIDLDIPGLLRDSDEIGAFEKSSSFDVSLNLHSLERVWKQNWDAGQNAKTR</sequence>
<evidence type="ECO:0000256" key="1">
    <source>
        <dbReference type="SAM" id="MobiDB-lite"/>
    </source>
</evidence>
<reference evidence="2 3" key="1">
    <citation type="journal article" date="2015" name="Genome Announc.">
        <title>Draft Genome Sequence and Gene Annotation of the Entomopathogenic Fungus Verticillium hemipterigenum.</title>
        <authorList>
            <person name="Horn F."/>
            <person name="Habel A."/>
            <person name="Scharf D.H."/>
            <person name="Dworschak J."/>
            <person name="Brakhage A.A."/>
            <person name="Guthke R."/>
            <person name="Hertweck C."/>
            <person name="Linde J."/>
        </authorList>
    </citation>
    <scope>NUCLEOTIDE SEQUENCE [LARGE SCALE GENOMIC DNA]</scope>
</reference>
<dbReference type="Proteomes" id="UP000039046">
    <property type="component" value="Unassembled WGS sequence"/>
</dbReference>
<dbReference type="AlphaFoldDB" id="A0A0A1TNN7"/>
<evidence type="ECO:0000313" key="2">
    <source>
        <dbReference type="EMBL" id="CEJ92933.1"/>
    </source>
</evidence>
<protein>
    <submittedName>
        <fullName evidence="2">Uncharacterized protein</fullName>
    </submittedName>
</protein>
<name>A0A0A1TNN7_9HYPO</name>